<dbReference type="EMBL" id="JAWHTF010000002">
    <property type="protein sequence ID" value="MDU8885850.1"/>
    <property type="molecule type" value="Genomic_DNA"/>
</dbReference>
<comment type="caution">
    <text evidence="1">The sequence shown here is derived from an EMBL/GenBank/DDBJ whole genome shotgun (WGS) entry which is preliminary data.</text>
</comment>
<dbReference type="Proteomes" id="UP001268651">
    <property type="component" value="Unassembled WGS sequence"/>
</dbReference>
<sequence>MKNLLYFLLFVSFFGFGQDQIETKFISKEKLSVQSIVDIDDFGVLYYINSNIFYKKEKVSVISYNNLQLGNIYSINTFNPLKINVFYNDFNSVIILDNRLAEIFKIDFNKYKPFRNVSQISTGNDNTIWLFNQDTQQLELYDYKSNKTRATTLPVVSQVLDLKSNFNECWLLTENYIYRYNYFGSLLSKIKNNGFSNLVENNGDLFLQKGNKLYFLKKENDTILPINMPELLIKQFLVTNETLYIYNEEFLHKYQLITR</sequence>
<dbReference type="RefSeq" id="WP_316661772.1">
    <property type="nucleotide sequence ID" value="NZ_JAWHTF010000002.1"/>
</dbReference>
<reference evidence="1 2" key="1">
    <citation type="submission" date="2023-10" db="EMBL/GenBank/DDBJ databases">
        <title>Marimonas sp. nov. isolated from tidal mud flat.</title>
        <authorList>
            <person name="Jaincy N.J."/>
            <person name="Srinivasan S."/>
            <person name="Lee S.-S."/>
        </authorList>
    </citation>
    <scope>NUCLEOTIDE SEQUENCE [LARGE SCALE GENOMIC DNA]</scope>
    <source>
        <strain evidence="1 2">MJ-SS3</strain>
    </source>
</reference>
<evidence type="ECO:0000313" key="2">
    <source>
        <dbReference type="Proteomes" id="UP001268651"/>
    </source>
</evidence>
<accession>A0ABU3U629</accession>
<gene>
    <name evidence="1" type="ORF">RXV94_06730</name>
</gene>
<proteinExistence type="predicted"/>
<organism evidence="1 2">
    <name type="scientific">Gilvirhabdus luticola</name>
    <dbReference type="NCBI Taxonomy" id="3079858"/>
    <lineage>
        <taxon>Bacteria</taxon>
        <taxon>Pseudomonadati</taxon>
        <taxon>Bacteroidota</taxon>
        <taxon>Flavobacteriia</taxon>
        <taxon>Flavobacteriales</taxon>
        <taxon>Flavobacteriaceae</taxon>
        <taxon>Gilvirhabdus</taxon>
    </lineage>
</organism>
<keyword evidence="2" id="KW-1185">Reference proteome</keyword>
<dbReference type="SUPFAM" id="SSF63825">
    <property type="entry name" value="YWTD domain"/>
    <property type="match status" value="1"/>
</dbReference>
<evidence type="ECO:0000313" key="1">
    <source>
        <dbReference type="EMBL" id="MDU8885850.1"/>
    </source>
</evidence>
<protein>
    <submittedName>
        <fullName evidence="1">Uncharacterized protein</fullName>
    </submittedName>
</protein>
<name>A0ABU3U629_9FLAO</name>